<gene>
    <name evidence="1" type="ORF">XE03_0217</name>
</gene>
<dbReference type="CDD" id="cd09916">
    <property type="entry name" value="CpxP_like"/>
    <property type="match status" value="1"/>
</dbReference>
<evidence type="ECO:0000313" key="2">
    <source>
        <dbReference type="Proteomes" id="UP000053467"/>
    </source>
</evidence>
<proteinExistence type="predicted"/>
<comment type="caution">
    <text evidence="1">The sequence shown here is derived from an EMBL/GenBank/DDBJ whole genome shotgun (WGS) entry which is preliminary data.</text>
</comment>
<dbReference type="Pfam" id="PF07813">
    <property type="entry name" value="LTXXQ"/>
    <property type="match status" value="1"/>
</dbReference>
<protein>
    <recommendedName>
        <fullName evidence="3">Periplasmic heavy metal sensor</fullName>
    </recommendedName>
</protein>
<dbReference type="EMBL" id="LGGX01000001">
    <property type="protein sequence ID" value="KUK88211.1"/>
    <property type="molecule type" value="Genomic_DNA"/>
</dbReference>
<dbReference type="InterPro" id="IPR012899">
    <property type="entry name" value="LTXXQ"/>
</dbReference>
<dbReference type="AlphaFoldDB" id="A0A124G0Q3"/>
<accession>A0A124G0Q3</accession>
<dbReference type="Proteomes" id="UP000053467">
    <property type="component" value="Unassembled WGS sequence"/>
</dbReference>
<dbReference type="Gene3D" id="1.20.120.1490">
    <property type="match status" value="1"/>
</dbReference>
<reference evidence="2" key="1">
    <citation type="journal article" date="2015" name="MBio">
        <title>Genome-Resolved Metagenomic Analysis Reveals Roles for Candidate Phyla and Other Microbial Community Members in Biogeochemical Transformations in Oil Reservoirs.</title>
        <authorList>
            <person name="Hu P."/>
            <person name="Tom L."/>
            <person name="Singh A."/>
            <person name="Thomas B.C."/>
            <person name="Baker B.J."/>
            <person name="Piceno Y.M."/>
            <person name="Andersen G.L."/>
            <person name="Banfield J.F."/>
        </authorList>
    </citation>
    <scope>NUCLEOTIDE SEQUENCE [LARGE SCALE GENOMIC DNA]</scope>
</reference>
<dbReference type="GO" id="GO:0042597">
    <property type="term" value="C:periplasmic space"/>
    <property type="evidence" value="ECO:0007669"/>
    <property type="project" value="InterPro"/>
</dbReference>
<name>A0A124G0Q3_UNCT6</name>
<evidence type="ECO:0000313" key="1">
    <source>
        <dbReference type="EMBL" id="KUK88211.1"/>
    </source>
</evidence>
<organism evidence="1 2">
    <name type="scientific">candidate division TA06 bacterium 34_109</name>
    <dbReference type="NCBI Taxonomy" id="1635277"/>
    <lineage>
        <taxon>Bacteria</taxon>
        <taxon>Bacteria division TA06</taxon>
    </lineage>
</organism>
<sequence length="173" mass="20449">MKKFLTVTTLTILVLLLFVPSFSQGLKMKYKDFKGVKQEYRFFAGNSFEMLNLTDEQRDKIEDLQADQHKSMIEYLYKLSLKNFELAELMRKSPDEKKALKLVEEINRIKLDMEKSRISNHFKIRALLNDQQKKIFDENFGFGFGIGRNWNGKFSGKGFMLRDDCPFNDFDED</sequence>
<evidence type="ECO:0008006" key="3">
    <source>
        <dbReference type="Google" id="ProtNLM"/>
    </source>
</evidence>